<dbReference type="AlphaFoldDB" id="A0AAV2GJI2"/>
<keyword evidence="3" id="KW-1185">Reference proteome</keyword>
<dbReference type="EMBL" id="OZ034822">
    <property type="protein sequence ID" value="CAL1410582.1"/>
    <property type="molecule type" value="Genomic_DNA"/>
</dbReference>
<reference evidence="2 3" key="1">
    <citation type="submission" date="2024-04" db="EMBL/GenBank/DDBJ databases">
        <authorList>
            <person name="Fracassetti M."/>
        </authorList>
    </citation>
    <scope>NUCLEOTIDE SEQUENCE [LARGE SCALE GENOMIC DNA]</scope>
</reference>
<evidence type="ECO:0000313" key="2">
    <source>
        <dbReference type="EMBL" id="CAL1410582.1"/>
    </source>
</evidence>
<accession>A0AAV2GJI2</accession>
<feature type="compositionally biased region" description="Basic and acidic residues" evidence="1">
    <location>
        <begin position="35"/>
        <end position="45"/>
    </location>
</feature>
<name>A0AAV2GJI2_9ROSI</name>
<evidence type="ECO:0000313" key="3">
    <source>
        <dbReference type="Proteomes" id="UP001497516"/>
    </source>
</evidence>
<proteinExistence type="predicted"/>
<feature type="region of interest" description="Disordered" evidence="1">
    <location>
        <begin position="1"/>
        <end position="49"/>
    </location>
</feature>
<gene>
    <name evidence="2" type="ORF">LTRI10_LOCUS49988</name>
</gene>
<dbReference type="Proteomes" id="UP001497516">
    <property type="component" value="Chromosome 9"/>
</dbReference>
<evidence type="ECO:0000256" key="1">
    <source>
        <dbReference type="SAM" id="MobiDB-lite"/>
    </source>
</evidence>
<sequence length="122" mass="13696">MAAMTSSASSLLVGEGRPPDPIAGSLRPLEVSSSSDEKKDRESQHPKKRVLQLELINDQNLRYEVIVEDIMEDEMRRRKTAGLLVQRTQNLRMAQDPTLHSFNGLRLGGEEEETFCRGCQGN</sequence>
<feature type="compositionally biased region" description="Low complexity" evidence="1">
    <location>
        <begin position="1"/>
        <end position="10"/>
    </location>
</feature>
<organism evidence="2 3">
    <name type="scientific">Linum trigynum</name>
    <dbReference type="NCBI Taxonomy" id="586398"/>
    <lineage>
        <taxon>Eukaryota</taxon>
        <taxon>Viridiplantae</taxon>
        <taxon>Streptophyta</taxon>
        <taxon>Embryophyta</taxon>
        <taxon>Tracheophyta</taxon>
        <taxon>Spermatophyta</taxon>
        <taxon>Magnoliopsida</taxon>
        <taxon>eudicotyledons</taxon>
        <taxon>Gunneridae</taxon>
        <taxon>Pentapetalae</taxon>
        <taxon>rosids</taxon>
        <taxon>fabids</taxon>
        <taxon>Malpighiales</taxon>
        <taxon>Linaceae</taxon>
        <taxon>Linum</taxon>
    </lineage>
</organism>
<protein>
    <submittedName>
        <fullName evidence="2">Uncharacterized protein</fullName>
    </submittedName>
</protein>